<name>A0A0F9SAK5_9ZZZZ</name>
<proteinExistence type="predicted"/>
<dbReference type="InterPro" id="IPR007235">
    <property type="entry name" value="Glyco_trans_28_C"/>
</dbReference>
<dbReference type="SUPFAM" id="SSF53756">
    <property type="entry name" value="UDP-Glycosyltransferase/glycogen phosphorylase"/>
    <property type="match status" value="1"/>
</dbReference>
<accession>A0A0F9SAK5</accession>
<dbReference type="AlphaFoldDB" id="A0A0F9SAK5"/>
<dbReference type="PANTHER" id="PTHR21015:SF22">
    <property type="entry name" value="GLYCOSYLTRANSFERASE"/>
    <property type="match status" value="1"/>
</dbReference>
<dbReference type="PANTHER" id="PTHR21015">
    <property type="entry name" value="UDP-N-ACETYLGLUCOSAMINE--N-ACETYLMURAMYL-(PENTAPEPTIDE) PYROPHOSPHORYL-UNDECAPRENOL N-ACETYLGLUCOSAMINE TRANSFERASE 1"/>
    <property type="match status" value="1"/>
</dbReference>
<evidence type="ECO:0000313" key="2">
    <source>
        <dbReference type="EMBL" id="KKN26398.1"/>
    </source>
</evidence>
<sequence length="400" mass="44358">FICASVGLGHASRDLAITKELYKIIPDVEISWLAAPPASLALQNAGETLLPEASQYPNETKIMENVSSTYGVNLFEYLSGVLLDWAKSVDVFKEVINKYKFDLIIGDETYQITNVVKTAIRENKPLMDIPLVAIYDFIGAYPGSNNPAEIELIKMANDEFFLSGKTFDYGNLVHNYFVGEDKDIPEGTLFGYPSENIRNLFDTLNFVSLGNIIPFDPNKFMNKVNLRKDLGYSKDPLVICTIGGTSVGKALLELCVESYSLIKKKLANLQMILVCGPNIPIDSINVPDGVVVKGYIPDLYKHFAASDLVITQCGGSTTTELIALKKNFLYFPLEKHFEQGLIADRLKKNNIGVEMHFAQVTPQVLAETIVSNIGKEIEYPQIDMKGAQKAAQLIQQLLLK</sequence>
<protein>
    <recommendedName>
        <fullName evidence="1">Glycosyl transferase family 28 C-terminal domain-containing protein</fullName>
    </recommendedName>
</protein>
<feature type="domain" description="Glycosyl transferase family 28 C-terminal" evidence="1">
    <location>
        <begin position="239"/>
        <end position="396"/>
    </location>
</feature>
<gene>
    <name evidence="2" type="ORF">LCGC14_0875010</name>
</gene>
<dbReference type="EMBL" id="LAZR01002721">
    <property type="protein sequence ID" value="KKN26398.1"/>
    <property type="molecule type" value="Genomic_DNA"/>
</dbReference>
<dbReference type="Pfam" id="PF04101">
    <property type="entry name" value="Glyco_tran_28_C"/>
    <property type="match status" value="1"/>
</dbReference>
<evidence type="ECO:0000259" key="1">
    <source>
        <dbReference type="Pfam" id="PF04101"/>
    </source>
</evidence>
<reference evidence="2" key="1">
    <citation type="journal article" date="2015" name="Nature">
        <title>Complex archaea that bridge the gap between prokaryotes and eukaryotes.</title>
        <authorList>
            <person name="Spang A."/>
            <person name="Saw J.H."/>
            <person name="Jorgensen S.L."/>
            <person name="Zaremba-Niedzwiedzka K."/>
            <person name="Martijn J."/>
            <person name="Lind A.E."/>
            <person name="van Eijk R."/>
            <person name="Schleper C."/>
            <person name="Guy L."/>
            <person name="Ettema T.J."/>
        </authorList>
    </citation>
    <scope>NUCLEOTIDE SEQUENCE</scope>
</reference>
<organism evidence="2">
    <name type="scientific">marine sediment metagenome</name>
    <dbReference type="NCBI Taxonomy" id="412755"/>
    <lineage>
        <taxon>unclassified sequences</taxon>
        <taxon>metagenomes</taxon>
        <taxon>ecological metagenomes</taxon>
    </lineage>
</organism>
<feature type="non-terminal residue" evidence="2">
    <location>
        <position position="1"/>
    </location>
</feature>
<dbReference type="GO" id="GO:0016758">
    <property type="term" value="F:hexosyltransferase activity"/>
    <property type="evidence" value="ECO:0007669"/>
    <property type="project" value="InterPro"/>
</dbReference>
<dbReference type="Gene3D" id="3.40.50.2000">
    <property type="entry name" value="Glycogen Phosphorylase B"/>
    <property type="match status" value="1"/>
</dbReference>
<comment type="caution">
    <text evidence="2">The sequence shown here is derived from an EMBL/GenBank/DDBJ whole genome shotgun (WGS) entry which is preliminary data.</text>
</comment>